<evidence type="ECO:0000313" key="2">
    <source>
        <dbReference type="Proteomes" id="UP000014074"/>
    </source>
</evidence>
<evidence type="ECO:0000313" key="1">
    <source>
        <dbReference type="EMBL" id="EON95859.1"/>
    </source>
</evidence>
<dbReference type="Proteomes" id="UP000014074">
    <property type="component" value="Unassembled WGS sequence"/>
</dbReference>
<accession>R8B984</accession>
<dbReference type="KEGG" id="tmn:UCRPA7_8619"/>
<keyword evidence="2" id="KW-1185">Reference proteome</keyword>
<dbReference type="EMBL" id="KB933369">
    <property type="protein sequence ID" value="EON95859.1"/>
    <property type="molecule type" value="Genomic_DNA"/>
</dbReference>
<organism evidence="1 2">
    <name type="scientific">Phaeoacremonium minimum (strain UCR-PA7)</name>
    <name type="common">Esca disease fungus</name>
    <name type="synonym">Togninia minima</name>
    <dbReference type="NCBI Taxonomy" id="1286976"/>
    <lineage>
        <taxon>Eukaryota</taxon>
        <taxon>Fungi</taxon>
        <taxon>Dikarya</taxon>
        <taxon>Ascomycota</taxon>
        <taxon>Pezizomycotina</taxon>
        <taxon>Sordariomycetes</taxon>
        <taxon>Sordariomycetidae</taxon>
        <taxon>Togniniales</taxon>
        <taxon>Togniniaceae</taxon>
        <taxon>Phaeoacremonium</taxon>
    </lineage>
</organism>
<dbReference type="HOGENOM" id="CLU_1732770_0_0_1"/>
<gene>
    <name evidence="1" type="ORF">UCRPA7_8619</name>
</gene>
<dbReference type="GeneID" id="19329488"/>
<reference evidence="2" key="1">
    <citation type="journal article" date="2013" name="Genome Announc.">
        <title>Draft genome sequence of the ascomycete Phaeoacremonium aleophilum strain UCR-PA7, a causal agent of the esca disease complex in grapevines.</title>
        <authorList>
            <person name="Blanco-Ulate B."/>
            <person name="Rolshausen P."/>
            <person name="Cantu D."/>
        </authorList>
    </citation>
    <scope>NUCLEOTIDE SEQUENCE [LARGE SCALE GENOMIC DNA]</scope>
    <source>
        <strain evidence="2">UCR-PA7</strain>
    </source>
</reference>
<dbReference type="RefSeq" id="XP_007919322.1">
    <property type="nucleotide sequence ID" value="XM_007921131.1"/>
</dbReference>
<dbReference type="AlphaFoldDB" id="R8B984"/>
<sequence>MMQEAQRSSTSVPAGLDVNLIEGGGAFGTFPVSLDQNRYTNLSAAAGDTAHRSLEHIAFSGLDGRAIRNPPTVKSEDEPITPEAEDLLVLHGSATSYAYEPPRHGLVHSAYTYDDVTDPDEVPESLHLLSEYPNSTCAWTNSDMGSSEINF</sequence>
<name>R8B984_PHAM7</name>
<protein>
    <submittedName>
        <fullName evidence="1">Uncharacterized protein</fullName>
    </submittedName>
</protein>
<proteinExistence type="predicted"/>